<dbReference type="RefSeq" id="WP_200231362.1">
    <property type="nucleotide sequence ID" value="NZ_NRRT01000066.1"/>
</dbReference>
<dbReference type="EMBL" id="NRRU01000094">
    <property type="protein sequence ID" value="MBK1715052.1"/>
    <property type="molecule type" value="Genomic_DNA"/>
</dbReference>
<sequence>MRVQACLVRHGVLLLTAGHISTIACANEGLPQDLVPAQALQSASATSLAPGLGVGDIVFIRVRARPFREVARATNSWTNHVGIVVDTGGREPAIAESRFPLAGVTTWSRFVERSEAGRVSVLRLKTALTSEQQRRVIEAAQRRYGRLYDTGFDLHSRREFCSRFVREILAEATGTEVGDVETFSQLLGRNPGADLAFWRSWYLGRIPWERRTVTPAAMLRSPQLQTVFDGLVALDEGAVRNKPGRVVSVPITPSEPS</sequence>
<feature type="chain" id="PRO_5046935739" description="Permuted papain-like amidase YaeF/Yiix C92 family enzyme" evidence="1">
    <location>
        <begin position="27"/>
        <end position="257"/>
    </location>
</feature>
<dbReference type="InterPro" id="IPR038765">
    <property type="entry name" value="Papain-like_cys_pep_sf"/>
</dbReference>
<organism evidence="2 3">
    <name type="scientific">Rubrivivax gelatinosus</name>
    <name type="common">Rhodocyclus gelatinosus</name>
    <name type="synonym">Rhodopseudomonas gelatinosa</name>
    <dbReference type="NCBI Taxonomy" id="28068"/>
    <lineage>
        <taxon>Bacteria</taxon>
        <taxon>Pseudomonadati</taxon>
        <taxon>Pseudomonadota</taxon>
        <taxon>Betaproteobacteria</taxon>
        <taxon>Burkholderiales</taxon>
        <taxon>Sphaerotilaceae</taxon>
        <taxon>Rubrivivax</taxon>
    </lineage>
</organism>
<reference evidence="2" key="1">
    <citation type="submission" date="2017-08" db="EMBL/GenBank/DDBJ databases">
        <authorList>
            <person name="Imhoff J.F."/>
            <person name="Rahn T."/>
            <person name="Kuenzel S."/>
            <person name="Neulinger S.C."/>
        </authorList>
    </citation>
    <scope>NUCLEOTIDE SEQUENCE</scope>
    <source>
        <strain evidence="2">IM 151</strain>
    </source>
</reference>
<keyword evidence="1" id="KW-0732">Signal</keyword>
<reference evidence="2" key="2">
    <citation type="journal article" date="2020" name="Microorganisms">
        <title>Osmotic Adaptation and Compatible Solute Biosynthesis of Phototrophic Bacteria as Revealed from Genome Analyses.</title>
        <authorList>
            <person name="Imhoff J.F."/>
            <person name="Rahn T."/>
            <person name="Kunzel S."/>
            <person name="Keller A."/>
            <person name="Neulinger S.C."/>
        </authorList>
    </citation>
    <scope>NUCLEOTIDE SEQUENCE</scope>
    <source>
        <strain evidence="2">IM 151</strain>
    </source>
</reference>
<dbReference type="SUPFAM" id="SSF54001">
    <property type="entry name" value="Cysteine proteinases"/>
    <property type="match status" value="1"/>
</dbReference>
<evidence type="ECO:0008006" key="4">
    <source>
        <dbReference type="Google" id="ProtNLM"/>
    </source>
</evidence>
<dbReference type="Gene3D" id="3.90.1720.10">
    <property type="entry name" value="endopeptidase domain like (from Nostoc punctiforme)"/>
    <property type="match status" value="1"/>
</dbReference>
<dbReference type="Pfam" id="PF05708">
    <property type="entry name" value="Peptidase_C92"/>
    <property type="match status" value="1"/>
</dbReference>
<accession>A0ABS1E2E0</accession>
<feature type="signal peptide" evidence="1">
    <location>
        <begin position="1"/>
        <end position="26"/>
    </location>
</feature>
<keyword evidence="3" id="KW-1185">Reference proteome</keyword>
<proteinExistence type="predicted"/>
<protein>
    <recommendedName>
        <fullName evidence="4">Permuted papain-like amidase YaeF/Yiix C92 family enzyme</fullName>
    </recommendedName>
</protein>
<name>A0ABS1E2E0_RUBGE</name>
<evidence type="ECO:0000313" key="3">
    <source>
        <dbReference type="Proteomes" id="UP001041814"/>
    </source>
</evidence>
<dbReference type="NCBIfam" id="NF008547">
    <property type="entry name" value="PRK11470.1"/>
    <property type="match status" value="1"/>
</dbReference>
<dbReference type="PROSITE" id="PS51257">
    <property type="entry name" value="PROKAR_LIPOPROTEIN"/>
    <property type="match status" value="1"/>
</dbReference>
<evidence type="ECO:0000256" key="1">
    <source>
        <dbReference type="SAM" id="SignalP"/>
    </source>
</evidence>
<dbReference type="Proteomes" id="UP001041814">
    <property type="component" value="Unassembled WGS sequence"/>
</dbReference>
<evidence type="ECO:0000313" key="2">
    <source>
        <dbReference type="EMBL" id="MBK1715052.1"/>
    </source>
</evidence>
<dbReference type="InterPro" id="IPR024453">
    <property type="entry name" value="Peptidase_C92"/>
</dbReference>
<gene>
    <name evidence="2" type="ORF">CKO43_20020</name>
</gene>
<comment type="caution">
    <text evidence="2">The sequence shown here is derived from an EMBL/GenBank/DDBJ whole genome shotgun (WGS) entry which is preliminary data.</text>
</comment>